<feature type="region of interest" description="Disordered" evidence="5">
    <location>
        <begin position="64"/>
        <end position="199"/>
    </location>
</feature>
<dbReference type="Proteomes" id="UP000626109">
    <property type="component" value="Unassembled WGS sequence"/>
</dbReference>
<dbReference type="Proteomes" id="UP000654075">
    <property type="component" value="Unassembled WGS sequence"/>
</dbReference>
<dbReference type="Pfam" id="PF13639">
    <property type="entry name" value="zf-RING_2"/>
    <property type="match status" value="1"/>
</dbReference>
<evidence type="ECO:0000256" key="1">
    <source>
        <dbReference type="ARBA" id="ARBA00022723"/>
    </source>
</evidence>
<keyword evidence="10" id="KW-1185">Reference proteome</keyword>
<evidence type="ECO:0000256" key="3">
    <source>
        <dbReference type="ARBA" id="ARBA00022833"/>
    </source>
</evidence>
<dbReference type="AlphaFoldDB" id="A0A813L5V5"/>
<dbReference type="SUPFAM" id="SSF57850">
    <property type="entry name" value="RING/U-box"/>
    <property type="match status" value="1"/>
</dbReference>
<dbReference type="Gene3D" id="3.30.40.10">
    <property type="entry name" value="Zinc/RING finger domain, C3HC4 (zinc finger)"/>
    <property type="match status" value="1"/>
</dbReference>
<dbReference type="PROSITE" id="PS50089">
    <property type="entry name" value="ZF_RING_2"/>
    <property type="match status" value="1"/>
</dbReference>
<keyword evidence="2 4" id="KW-0863">Zinc-finger</keyword>
<accession>A0A813L5V5</accession>
<gene>
    <name evidence="7" type="ORF">PGLA1383_LOCUS7713</name>
    <name evidence="8" type="ORF">PGLA2088_LOCUS41237</name>
</gene>
<dbReference type="PANTHER" id="PTHR45931:SF3">
    <property type="entry name" value="RING ZINC FINGER-CONTAINING PROTEIN"/>
    <property type="match status" value="1"/>
</dbReference>
<comment type="caution">
    <text evidence="8">The sequence shown here is derived from an EMBL/GenBank/DDBJ whole genome shotgun (WGS) entry which is preliminary data.</text>
</comment>
<dbReference type="SMART" id="SM00184">
    <property type="entry name" value="RING"/>
    <property type="match status" value="1"/>
</dbReference>
<evidence type="ECO:0000256" key="2">
    <source>
        <dbReference type="ARBA" id="ARBA00022771"/>
    </source>
</evidence>
<reference evidence="8" key="1">
    <citation type="submission" date="2021-02" db="EMBL/GenBank/DDBJ databases">
        <authorList>
            <person name="Dougan E. K."/>
            <person name="Rhodes N."/>
            <person name="Thang M."/>
            <person name="Chan C."/>
        </authorList>
    </citation>
    <scope>NUCLEOTIDE SEQUENCE</scope>
</reference>
<dbReference type="PANTHER" id="PTHR45931">
    <property type="entry name" value="SI:CH211-59O9.10"/>
    <property type="match status" value="1"/>
</dbReference>
<protein>
    <recommendedName>
        <fullName evidence="6">RING-type domain-containing protein</fullName>
    </recommendedName>
</protein>
<sequence>VEERAAFGVSDPRCNCAICRDTFVAGDEIRQLPCNHEFHGDCILLWLKGQNTCPICRWQLPEGADGDEEQEAGDEVPLKTNESSHEPFMSQICEEEDQDALGEQSEIASGPDDNCLRSDSPERDGKELQGEESPRMESKGVDSSDCESEHRVTGQAVDGDTIKRQESAEANAGSLVDSNLEKDNSVCREGGADAVKSEE</sequence>
<name>A0A813L5V5_POLGL</name>
<dbReference type="EMBL" id="CAJNNV010003396">
    <property type="protein sequence ID" value="CAE8588931.1"/>
    <property type="molecule type" value="Genomic_DNA"/>
</dbReference>
<evidence type="ECO:0000256" key="5">
    <source>
        <dbReference type="SAM" id="MobiDB-lite"/>
    </source>
</evidence>
<dbReference type="InterPro" id="IPR051834">
    <property type="entry name" value="RING_finger_E3_ligase"/>
</dbReference>
<evidence type="ECO:0000313" key="7">
    <source>
        <dbReference type="EMBL" id="CAE8588931.1"/>
    </source>
</evidence>
<proteinExistence type="predicted"/>
<dbReference type="InterPro" id="IPR013083">
    <property type="entry name" value="Znf_RING/FYVE/PHD"/>
</dbReference>
<dbReference type="OrthoDB" id="8062037at2759"/>
<organism evidence="8 9">
    <name type="scientific">Polarella glacialis</name>
    <name type="common">Dinoflagellate</name>
    <dbReference type="NCBI Taxonomy" id="89957"/>
    <lineage>
        <taxon>Eukaryota</taxon>
        <taxon>Sar</taxon>
        <taxon>Alveolata</taxon>
        <taxon>Dinophyceae</taxon>
        <taxon>Suessiales</taxon>
        <taxon>Suessiaceae</taxon>
        <taxon>Polarella</taxon>
    </lineage>
</organism>
<evidence type="ECO:0000313" key="10">
    <source>
        <dbReference type="Proteomes" id="UP000654075"/>
    </source>
</evidence>
<dbReference type="GO" id="GO:0005634">
    <property type="term" value="C:nucleus"/>
    <property type="evidence" value="ECO:0007669"/>
    <property type="project" value="TreeGrafter"/>
</dbReference>
<feature type="compositionally biased region" description="Acidic residues" evidence="5">
    <location>
        <begin position="64"/>
        <end position="74"/>
    </location>
</feature>
<dbReference type="InterPro" id="IPR001841">
    <property type="entry name" value="Znf_RING"/>
</dbReference>
<dbReference type="CDD" id="cd16454">
    <property type="entry name" value="RING-H2_PA-TM-RING"/>
    <property type="match status" value="1"/>
</dbReference>
<dbReference type="GO" id="GO:0006511">
    <property type="term" value="P:ubiquitin-dependent protein catabolic process"/>
    <property type="evidence" value="ECO:0007669"/>
    <property type="project" value="TreeGrafter"/>
</dbReference>
<evidence type="ECO:0000256" key="4">
    <source>
        <dbReference type="PROSITE-ProRule" id="PRU00175"/>
    </source>
</evidence>
<evidence type="ECO:0000259" key="6">
    <source>
        <dbReference type="PROSITE" id="PS50089"/>
    </source>
</evidence>
<dbReference type="GO" id="GO:0061630">
    <property type="term" value="F:ubiquitin protein ligase activity"/>
    <property type="evidence" value="ECO:0007669"/>
    <property type="project" value="TreeGrafter"/>
</dbReference>
<evidence type="ECO:0000313" key="8">
    <source>
        <dbReference type="EMBL" id="CAE8720303.1"/>
    </source>
</evidence>
<dbReference type="EMBL" id="CAJNNW010033770">
    <property type="protein sequence ID" value="CAE8720303.1"/>
    <property type="molecule type" value="Genomic_DNA"/>
</dbReference>
<keyword evidence="1" id="KW-0479">Metal-binding</keyword>
<feature type="compositionally biased region" description="Basic and acidic residues" evidence="5">
    <location>
        <begin position="114"/>
        <end position="152"/>
    </location>
</feature>
<evidence type="ECO:0000313" key="9">
    <source>
        <dbReference type="Proteomes" id="UP000626109"/>
    </source>
</evidence>
<keyword evidence="3" id="KW-0862">Zinc</keyword>
<feature type="non-terminal residue" evidence="8">
    <location>
        <position position="1"/>
    </location>
</feature>
<dbReference type="GO" id="GO:0008270">
    <property type="term" value="F:zinc ion binding"/>
    <property type="evidence" value="ECO:0007669"/>
    <property type="project" value="UniProtKB-KW"/>
</dbReference>
<feature type="domain" description="RING-type" evidence="6">
    <location>
        <begin position="16"/>
        <end position="57"/>
    </location>
</feature>